<comment type="caution">
    <text evidence="1">The sequence shown here is derived from an EMBL/GenBank/DDBJ whole genome shotgun (WGS) entry which is preliminary data.</text>
</comment>
<evidence type="ECO:0000313" key="1">
    <source>
        <dbReference type="EMBL" id="CAH1966419.1"/>
    </source>
</evidence>
<organism evidence="1 2">
    <name type="scientific">Acanthoscelides obtectus</name>
    <name type="common">Bean weevil</name>
    <name type="synonym">Bruchus obtectus</name>
    <dbReference type="NCBI Taxonomy" id="200917"/>
    <lineage>
        <taxon>Eukaryota</taxon>
        <taxon>Metazoa</taxon>
        <taxon>Ecdysozoa</taxon>
        <taxon>Arthropoda</taxon>
        <taxon>Hexapoda</taxon>
        <taxon>Insecta</taxon>
        <taxon>Pterygota</taxon>
        <taxon>Neoptera</taxon>
        <taxon>Endopterygota</taxon>
        <taxon>Coleoptera</taxon>
        <taxon>Polyphaga</taxon>
        <taxon>Cucujiformia</taxon>
        <taxon>Chrysomeloidea</taxon>
        <taxon>Chrysomelidae</taxon>
        <taxon>Bruchinae</taxon>
        <taxon>Bruchini</taxon>
        <taxon>Acanthoscelides</taxon>
    </lineage>
</organism>
<sequence length="68" mass="7716">MVSMNGSSIKPIGLPLELCSPRQTPKGLSQKKHDHLLMLLQWIPEVFDDFYKNIPVLGQQGHDEDDDN</sequence>
<dbReference type="EMBL" id="CAKOFQ010006733">
    <property type="protein sequence ID" value="CAH1966419.1"/>
    <property type="molecule type" value="Genomic_DNA"/>
</dbReference>
<reference evidence="1" key="1">
    <citation type="submission" date="2022-03" db="EMBL/GenBank/DDBJ databases">
        <authorList>
            <person name="Sayadi A."/>
        </authorList>
    </citation>
    <scope>NUCLEOTIDE SEQUENCE</scope>
</reference>
<name>A0A9P0K2Z1_ACAOB</name>
<evidence type="ECO:0000313" key="2">
    <source>
        <dbReference type="Proteomes" id="UP001152888"/>
    </source>
</evidence>
<protein>
    <submittedName>
        <fullName evidence="1">Uncharacterized protein</fullName>
    </submittedName>
</protein>
<proteinExistence type="predicted"/>
<accession>A0A9P0K2Z1</accession>
<keyword evidence="2" id="KW-1185">Reference proteome</keyword>
<dbReference type="OrthoDB" id="6755290at2759"/>
<gene>
    <name evidence="1" type="ORF">ACAOBT_LOCUS6828</name>
</gene>
<dbReference type="Proteomes" id="UP001152888">
    <property type="component" value="Unassembled WGS sequence"/>
</dbReference>
<dbReference type="AlphaFoldDB" id="A0A9P0K2Z1"/>